<dbReference type="InterPro" id="IPR036129">
    <property type="entry name" value="Glycerate_kinase_sf"/>
</dbReference>
<dbReference type="OrthoDB" id="9774290at2"/>
<evidence type="ECO:0000313" key="5">
    <source>
        <dbReference type="EMBL" id="SHJ22126.1"/>
    </source>
</evidence>
<dbReference type="InterPro" id="IPR018193">
    <property type="entry name" value="Glyc_kinase_flavodox-like_fold"/>
</dbReference>
<accession>A0A1M6HIU8</accession>
<dbReference type="NCBIfam" id="TIGR00045">
    <property type="entry name" value="glycerate kinase"/>
    <property type="match status" value="1"/>
</dbReference>
<name>A0A1M6HIU8_9CLOT</name>
<dbReference type="InterPro" id="IPR018197">
    <property type="entry name" value="Glycerate_kinase_RE-like"/>
</dbReference>
<evidence type="ECO:0000313" key="6">
    <source>
        <dbReference type="Proteomes" id="UP000184310"/>
    </source>
</evidence>
<evidence type="ECO:0000256" key="2">
    <source>
        <dbReference type="ARBA" id="ARBA00022679"/>
    </source>
</evidence>
<gene>
    <name evidence="5" type="ORF">SAMN02745163_01492</name>
</gene>
<dbReference type="PANTHER" id="PTHR21599">
    <property type="entry name" value="GLYCERATE KINASE"/>
    <property type="match status" value="1"/>
</dbReference>
<organism evidence="5 6">
    <name type="scientific">Clostridium cavendishii DSM 21758</name>
    <dbReference type="NCBI Taxonomy" id="1121302"/>
    <lineage>
        <taxon>Bacteria</taxon>
        <taxon>Bacillati</taxon>
        <taxon>Bacillota</taxon>
        <taxon>Clostridia</taxon>
        <taxon>Eubacteriales</taxon>
        <taxon>Clostridiaceae</taxon>
        <taxon>Clostridium</taxon>
    </lineage>
</organism>
<keyword evidence="3 4" id="KW-0418">Kinase</keyword>
<dbReference type="Gene3D" id="3.90.1510.10">
    <property type="entry name" value="Glycerate kinase, domain 2"/>
    <property type="match status" value="1"/>
</dbReference>
<dbReference type="PANTHER" id="PTHR21599:SF0">
    <property type="entry name" value="GLYCERATE KINASE"/>
    <property type="match status" value="1"/>
</dbReference>
<dbReference type="EMBL" id="FQZB01000007">
    <property type="protein sequence ID" value="SHJ22126.1"/>
    <property type="molecule type" value="Genomic_DNA"/>
</dbReference>
<evidence type="ECO:0000256" key="4">
    <source>
        <dbReference type="PIRNR" id="PIRNR006078"/>
    </source>
</evidence>
<keyword evidence="6" id="KW-1185">Reference proteome</keyword>
<reference evidence="5 6" key="1">
    <citation type="submission" date="2016-11" db="EMBL/GenBank/DDBJ databases">
        <authorList>
            <person name="Jaros S."/>
            <person name="Januszkiewicz K."/>
            <person name="Wedrychowicz H."/>
        </authorList>
    </citation>
    <scope>NUCLEOTIDE SEQUENCE [LARGE SCALE GENOMIC DNA]</scope>
    <source>
        <strain evidence="5 6">DSM 21758</strain>
    </source>
</reference>
<dbReference type="RefSeq" id="WP_072986053.1">
    <property type="nucleotide sequence ID" value="NZ_FQZB01000007.1"/>
</dbReference>
<dbReference type="InterPro" id="IPR004381">
    <property type="entry name" value="Glycerate_kinase"/>
</dbReference>
<comment type="similarity">
    <text evidence="1 4">Belongs to the glycerate kinase type-1 family.</text>
</comment>
<dbReference type="GO" id="GO:0031388">
    <property type="term" value="P:organic acid phosphorylation"/>
    <property type="evidence" value="ECO:0007669"/>
    <property type="project" value="UniProtKB-UniRule"/>
</dbReference>
<dbReference type="Gene3D" id="3.40.50.10350">
    <property type="entry name" value="Glycerate kinase, domain 1"/>
    <property type="match status" value="1"/>
</dbReference>
<dbReference type="AlphaFoldDB" id="A0A1M6HIU8"/>
<keyword evidence="2 4" id="KW-0808">Transferase</keyword>
<evidence type="ECO:0000256" key="1">
    <source>
        <dbReference type="ARBA" id="ARBA00006284"/>
    </source>
</evidence>
<dbReference type="Pfam" id="PF02595">
    <property type="entry name" value="Gly_kinase"/>
    <property type="match status" value="1"/>
</dbReference>
<evidence type="ECO:0000256" key="3">
    <source>
        <dbReference type="ARBA" id="ARBA00022777"/>
    </source>
</evidence>
<proteinExistence type="inferred from homology"/>
<dbReference type="PIRSF" id="PIRSF006078">
    <property type="entry name" value="GlxK"/>
    <property type="match status" value="1"/>
</dbReference>
<dbReference type="SUPFAM" id="SSF110738">
    <property type="entry name" value="Glycerate kinase I"/>
    <property type="match status" value="1"/>
</dbReference>
<dbReference type="STRING" id="1121302.SAMN02745163_01492"/>
<sequence>MSIKKIVIAPDSFKESLTAKEAAEAMRDGLSKAISNCYFEVIPMADGGEGTSEVISYANNGEMNEVDVTGPLGNKVKGKYGYIEKNNLAVIEVAEACGLHLVSREERNPEITTTYGVGELIKAALDKGAKNFIIGLGGSATNDGGFGMLQALGVSGKDINNNEIKFGGAELIKLKYINFENLDERIKKCNIMVACDVENPLVGEFGATKIFGAQKGASKEQLENLEKALTYYGNVLKNHIGLDVNNTNKAGAAGGLGAAFMVLNAKLRRGIDIVLEWTDFEERVKDADYIFTGEGSIDSQTKFGKTISGIAKIAKRNNIKLIALGGRVTDDSRELYDIGVTSLFSIIDSVKTLDEAIEDGYKSISKVAENIGRILK</sequence>
<dbReference type="GO" id="GO:0008887">
    <property type="term" value="F:glycerate kinase activity"/>
    <property type="evidence" value="ECO:0007669"/>
    <property type="project" value="UniProtKB-UniRule"/>
</dbReference>
<protein>
    <submittedName>
        <fullName evidence="5">Glycerate kinase</fullName>
    </submittedName>
</protein>
<dbReference type="Proteomes" id="UP000184310">
    <property type="component" value="Unassembled WGS sequence"/>
</dbReference>